<dbReference type="InterPro" id="IPR058852">
    <property type="entry name" value="HTH_77"/>
</dbReference>
<name>A0A8J3QML5_9ACTN</name>
<dbReference type="GO" id="GO:0043531">
    <property type="term" value="F:ADP binding"/>
    <property type="evidence" value="ECO:0007669"/>
    <property type="project" value="InterPro"/>
</dbReference>
<dbReference type="InterPro" id="IPR027417">
    <property type="entry name" value="P-loop_NTPase"/>
</dbReference>
<dbReference type="CDD" id="cd07302">
    <property type="entry name" value="CHD"/>
    <property type="match status" value="1"/>
</dbReference>
<feature type="domain" description="Guanylate cyclase" evidence="1">
    <location>
        <begin position="13"/>
        <end position="126"/>
    </location>
</feature>
<dbReference type="EMBL" id="BONZ01000006">
    <property type="protein sequence ID" value="GIH12293.1"/>
    <property type="molecule type" value="Genomic_DNA"/>
</dbReference>
<dbReference type="InterPro" id="IPR029787">
    <property type="entry name" value="Nucleotide_cyclase"/>
</dbReference>
<dbReference type="Pfam" id="PF00931">
    <property type="entry name" value="NB-ARC"/>
    <property type="match status" value="1"/>
</dbReference>
<evidence type="ECO:0000259" key="1">
    <source>
        <dbReference type="PROSITE" id="PS50125"/>
    </source>
</evidence>
<dbReference type="Pfam" id="PF25872">
    <property type="entry name" value="HTH_77"/>
    <property type="match status" value="1"/>
</dbReference>
<dbReference type="AlphaFoldDB" id="A0A8J3QML5"/>
<evidence type="ECO:0000313" key="2">
    <source>
        <dbReference type="EMBL" id="GIH12293.1"/>
    </source>
</evidence>
<protein>
    <recommendedName>
        <fullName evidence="1">Guanylate cyclase domain-containing protein</fullName>
    </recommendedName>
</protein>
<accession>A0A8J3QML5</accession>
<dbReference type="InterPro" id="IPR011990">
    <property type="entry name" value="TPR-like_helical_dom_sf"/>
</dbReference>
<dbReference type="Gene3D" id="1.25.40.10">
    <property type="entry name" value="Tetratricopeptide repeat domain"/>
    <property type="match status" value="1"/>
</dbReference>
<dbReference type="Gene3D" id="3.40.50.300">
    <property type="entry name" value="P-loop containing nucleotide triphosphate hydrolases"/>
    <property type="match status" value="1"/>
</dbReference>
<dbReference type="PANTHER" id="PTHR47691">
    <property type="entry name" value="REGULATOR-RELATED"/>
    <property type="match status" value="1"/>
</dbReference>
<dbReference type="GO" id="GO:0004016">
    <property type="term" value="F:adenylate cyclase activity"/>
    <property type="evidence" value="ECO:0007669"/>
    <property type="project" value="UniProtKB-ARBA"/>
</dbReference>
<proteinExistence type="predicted"/>
<comment type="caution">
    <text evidence="2">The sequence shown here is derived from an EMBL/GenBank/DDBJ whole genome shotgun (WGS) entry which is preliminary data.</text>
</comment>
<dbReference type="PROSITE" id="PS50125">
    <property type="entry name" value="GUANYLATE_CYCLASE_2"/>
    <property type="match status" value="1"/>
</dbReference>
<keyword evidence="3" id="KW-1185">Reference proteome</keyword>
<dbReference type="SUPFAM" id="SSF55073">
    <property type="entry name" value="Nucleotide cyclase"/>
    <property type="match status" value="1"/>
</dbReference>
<organism evidence="2 3">
    <name type="scientific">Rugosimonospora africana</name>
    <dbReference type="NCBI Taxonomy" id="556532"/>
    <lineage>
        <taxon>Bacteria</taxon>
        <taxon>Bacillati</taxon>
        <taxon>Actinomycetota</taxon>
        <taxon>Actinomycetes</taxon>
        <taxon>Micromonosporales</taxon>
        <taxon>Micromonosporaceae</taxon>
        <taxon>Rugosimonospora</taxon>
    </lineage>
</organism>
<dbReference type="GO" id="GO:0035556">
    <property type="term" value="P:intracellular signal transduction"/>
    <property type="evidence" value="ECO:0007669"/>
    <property type="project" value="InterPro"/>
</dbReference>
<reference evidence="2" key="1">
    <citation type="submission" date="2021-01" db="EMBL/GenBank/DDBJ databases">
        <title>Whole genome shotgun sequence of Rugosimonospora africana NBRC 104875.</title>
        <authorList>
            <person name="Komaki H."/>
            <person name="Tamura T."/>
        </authorList>
    </citation>
    <scope>NUCLEOTIDE SEQUENCE</scope>
    <source>
        <strain evidence="2">NBRC 104875</strain>
    </source>
</reference>
<dbReference type="PRINTS" id="PR00364">
    <property type="entry name" value="DISEASERSIST"/>
</dbReference>
<sequence length="911" mass="97489">MSERVHLPSGLVTFLFTDIEGSTRLAQMLGAGYPPVLNEHRRLLRNTLTACAGTPLSTEGDSLFVAFSDAGAALHACAEAQRALAVHDWPTPEARPQVRMGLHTGYAEPMGNEYTSPEVHRAARIAAAAHGGQVLCSASTARLAGQLSDDAWLLDLGLHRLRGFDDRERLFQLIATGLHRQFPRPRTLDATPHNLPGTVTNFVGRAAEQRELAALVEEHRLVSVVGPGGAGKTRLAVEVASTRVDAYPDGVWFVDLASATDPGLVAVTVAATLGLRPEPGRAVVDTIADYASSRRFLIVLDTCDAQPGASAMVVGRLLAGSRGVQVLATSREPLGLAGEVVWRIPPMSLEPDPAGAPGDAVALLLDRAAAARGGKRPSGTELEQLCRVAYRLEGLPLALELAAARLRVLTANELVNRLDDVVSTLDAGLSMVDTVPLAGGAALRHATLQATVTWSYRTLGPRAARLLRWLAVFAGRVDLPAIEWLLGEDPLDALAVLVDKSLVQAQPTASGTTYRMLDPIRAYAARRLADADEADAARNRHVAWCLHAIERAHQSPDRRPVTLSLFAIDPMADELRAALHWTATQGSARQGLRIVGGLDQWWRERGLAREGRLWLFRLYERISNTGEEIPEAELAAAYHVHALHAGADGEYAEELRFSQRAEAYARRAGDSALLARALSGRGSPLLSMGNPAEAETGCRELIDWARAHDVIGDALPAVYCLAQILWERGALDDAAELLAAARPVEAGRPIERGRRAVDMILGMVALARGDLVAAHDHLAVALRSRMGYGFHSCAVETINGFAVRCALGDDPITGARLFGAAQAARALLPDVARIYGSYWAEQQTRLRAALGDAAFDSAYAEGAALTLDEAAKVALAVEHPDLKAGSVRFTEKERVTGTAPVPARDVDSRAS</sequence>
<dbReference type="Gene3D" id="3.30.70.1230">
    <property type="entry name" value="Nucleotide cyclase"/>
    <property type="match status" value="1"/>
</dbReference>
<dbReference type="SUPFAM" id="SSF52540">
    <property type="entry name" value="P-loop containing nucleoside triphosphate hydrolases"/>
    <property type="match status" value="1"/>
</dbReference>
<dbReference type="Proteomes" id="UP000642748">
    <property type="component" value="Unassembled WGS sequence"/>
</dbReference>
<gene>
    <name evidence="2" type="ORF">Raf01_04650</name>
</gene>
<dbReference type="RefSeq" id="WP_203916006.1">
    <property type="nucleotide sequence ID" value="NZ_BONZ01000006.1"/>
</dbReference>
<dbReference type="PANTHER" id="PTHR47691:SF3">
    <property type="entry name" value="HTH-TYPE TRANSCRIPTIONAL REGULATOR RV0890C-RELATED"/>
    <property type="match status" value="1"/>
</dbReference>
<dbReference type="GO" id="GO:0009190">
    <property type="term" value="P:cyclic nucleotide biosynthetic process"/>
    <property type="evidence" value="ECO:0007669"/>
    <property type="project" value="InterPro"/>
</dbReference>
<dbReference type="SUPFAM" id="SSF48452">
    <property type="entry name" value="TPR-like"/>
    <property type="match status" value="1"/>
</dbReference>
<dbReference type="InterPro" id="IPR002182">
    <property type="entry name" value="NB-ARC"/>
</dbReference>
<evidence type="ECO:0000313" key="3">
    <source>
        <dbReference type="Proteomes" id="UP000642748"/>
    </source>
</evidence>
<dbReference type="Pfam" id="PF00211">
    <property type="entry name" value="Guanylate_cyc"/>
    <property type="match status" value="1"/>
</dbReference>
<dbReference type="InterPro" id="IPR001054">
    <property type="entry name" value="A/G_cyclase"/>
</dbReference>